<dbReference type="PANTHER" id="PTHR43774">
    <property type="entry name" value="PEPTIDE METHIONINE SULFOXIDE REDUCTASE"/>
    <property type="match status" value="1"/>
</dbReference>
<dbReference type="NCBIfam" id="TIGR00401">
    <property type="entry name" value="msrA"/>
    <property type="match status" value="1"/>
</dbReference>
<feature type="region of interest" description="Disordered" evidence="8">
    <location>
        <begin position="309"/>
        <end position="332"/>
    </location>
</feature>
<dbReference type="PROSITE" id="PS51790">
    <property type="entry name" value="MSRB"/>
    <property type="match status" value="1"/>
</dbReference>
<dbReference type="GO" id="GO:0008113">
    <property type="term" value="F:peptide-methionine (S)-S-oxide reductase activity"/>
    <property type="evidence" value="ECO:0007669"/>
    <property type="project" value="UniProtKB-EC"/>
</dbReference>
<evidence type="ECO:0000256" key="1">
    <source>
        <dbReference type="ARBA" id="ARBA00005591"/>
    </source>
</evidence>
<dbReference type="HAMAP" id="MF_01401">
    <property type="entry name" value="MsrA"/>
    <property type="match status" value="1"/>
</dbReference>
<evidence type="ECO:0000256" key="5">
    <source>
        <dbReference type="ARBA" id="ARBA00048488"/>
    </source>
</evidence>
<comment type="catalytic activity">
    <reaction evidence="5">
        <text>L-methionyl-[protein] + [thioredoxin]-disulfide + H2O = L-methionyl-(R)-S-oxide-[protein] + [thioredoxin]-dithiol</text>
        <dbReference type="Rhea" id="RHEA:24164"/>
        <dbReference type="Rhea" id="RHEA-COMP:10698"/>
        <dbReference type="Rhea" id="RHEA-COMP:10700"/>
        <dbReference type="Rhea" id="RHEA-COMP:12313"/>
        <dbReference type="Rhea" id="RHEA-COMP:12314"/>
        <dbReference type="ChEBI" id="CHEBI:15377"/>
        <dbReference type="ChEBI" id="CHEBI:16044"/>
        <dbReference type="ChEBI" id="CHEBI:29950"/>
        <dbReference type="ChEBI" id="CHEBI:45764"/>
        <dbReference type="ChEBI" id="CHEBI:50058"/>
        <dbReference type="EC" id="1.8.4.12"/>
    </reaction>
</comment>
<feature type="active site" evidence="7">
    <location>
        <position position="17"/>
    </location>
</feature>
<dbReference type="InterPro" id="IPR036509">
    <property type="entry name" value="Met_Sox_Rdtase_MsrA_sf"/>
</dbReference>
<organism evidence="10 11">
    <name type="scientific">Paenibacillus chibensis</name>
    <dbReference type="NCBI Taxonomy" id="59846"/>
    <lineage>
        <taxon>Bacteria</taxon>
        <taxon>Bacillati</taxon>
        <taxon>Bacillota</taxon>
        <taxon>Bacilli</taxon>
        <taxon>Bacillales</taxon>
        <taxon>Paenibacillaceae</taxon>
        <taxon>Paenibacillus</taxon>
    </lineage>
</organism>
<dbReference type="Pfam" id="PF01625">
    <property type="entry name" value="PMSR"/>
    <property type="match status" value="1"/>
</dbReference>
<keyword evidence="2 7" id="KW-0560">Oxidoreductase</keyword>
<dbReference type="SUPFAM" id="SSF51316">
    <property type="entry name" value="Mss4-like"/>
    <property type="match status" value="1"/>
</dbReference>
<comment type="similarity">
    <text evidence="1 7">Belongs to the MsrA Met sulfoxide reductase family.</text>
</comment>
<evidence type="ECO:0000259" key="9">
    <source>
        <dbReference type="PROSITE" id="PS51790"/>
    </source>
</evidence>
<evidence type="ECO:0000256" key="2">
    <source>
        <dbReference type="ARBA" id="ARBA00023002"/>
    </source>
</evidence>
<feature type="domain" description="MsrB" evidence="9">
    <location>
        <begin position="183"/>
        <end position="305"/>
    </location>
</feature>
<proteinExistence type="inferred from homology"/>
<gene>
    <name evidence="7 10" type="primary">msrA</name>
    <name evidence="10" type="ORF">P9847_03385</name>
</gene>
<keyword evidence="3" id="KW-0511">Multifunctional enzyme</keyword>
<dbReference type="RefSeq" id="WP_328275382.1">
    <property type="nucleotide sequence ID" value="NZ_JARTLD010000008.1"/>
</dbReference>
<evidence type="ECO:0000256" key="6">
    <source>
        <dbReference type="ARBA" id="ARBA00048782"/>
    </source>
</evidence>
<dbReference type="InterPro" id="IPR011057">
    <property type="entry name" value="Mss4-like_sf"/>
</dbReference>
<dbReference type="NCBIfam" id="TIGR00357">
    <property type="entry name" value="peptide-methionine (R)-S-oxide reductase MsrB"/>
    <property type="match status" value="1"/>
</dbReference>
<evidence type="ECO:0000256" key="3">
    <source>
        <dbReference type="ARBA" id="ARBA00023268"/>
    </source>
</evidence>
<dbReference type="Proteomes" id="UP001343257">
    <property type="component" value="Unassembled WGS sequence"/>
</dbReference>
<dbReference type="SUPFAM" id="SSF55068">
    <property type="entry name" value="Peptide methionine sulfoxide reductase"/>
    <property type="match status" value="1"/>
</dbReference>
<reference evidence="10 11" key="1">
    <citation type="submission" date="2023-03" db="EMBL/GenBank/DDBJ databases">
        <title>Bacillus Genome Sequencing.</title>
        <authorList>
            <person name="Dunlap C."/>
        </authorList>
    </citation>
    <scope>NUCLEOTIDE SEQUENCE [LARGE SCALE GENOMIC DNA]</scope>
    <source>
        <strain evidence="10 11">NRS-52</strain>
    </source>
</reference>
<dbReference type="Gene3D" id="3.30.1060.10">
    <property type="entry name" value="Peptide methionine sulphoxide reductase MsrA"/>
    <property type="match status" value="1"/>
</dbReference>
<evidence type="ECO:0000256" key="4">
    <source>
        <dbReference type="ARBA" id="ARBA00047806"/>
    </source>
</evidence>
<evidence type="ECO:0000313" key="11">
    <source>
        <dbReference type="Proteomes" id="UP001343257"/>
    </source>
</evidence>
<keyword evidence="11" id="KW-1185">Reference proteome</keyword>
<comment type="caution">
    <text evidence="10">The sequence shown here is derived from an EMBL/GenBank/DDBJ whole genome shotgun (WGS) entry which is preliminary data.</text>
</comment>
<dbReference type="EC" id="1.8.4.11" evidence="7"/>
<comment type="catalytic activity">
    <reaction evidence="6 7">
        <text>[thioredoxin]-disulfide + L-methionine + H2O = L-methionine (S)-S-oxide + [thioredoxin]-dithiol</text>
        <dbReference type="Rhea" id="RHEA:19993"/>
        <dbReference type="Rhea" id="RHEA-COMP:10698"/>
        <dbReference type="Rhea" id="RHEA-COMP:10700"/>
        <dbReference type="ChEBI" id="CHEBI:15377"/>
        <dbReference type="ChEBI" id="CHEBI:29950"/>
        <dbReference type="ChEBI" id="CHEBI:50058"/>
        <dbReference type="ChEBI" id="CHEBI:57844"/>
        <dbReference type="ChEBI" id="CHEBI:58772"/>
        <dbReference type="EC" id="1.8.4.11"/>
    </reaction>
</comment>
<dbReference type="PANTHER" id="PTHR43774:SF1">
    <property type="entry name" value="PEPTIDE METHIONINE SULFOXIDE REDUCTASE MSRA 2"/>
    <property type="match status" value="1"/>
</dbReference>
<dbReference type="InterPro" id="IPR002569">
    <property type="entry name" value="Met_Sox_Rdtase_MsrA_dom"/>
</dbReference>
<dbReference type="Pfam" id="PF01641">
    <property type="entry name" value="SelR"/>
    <property type="match status" value="1"/>
</dbReference>
<dbReference type="InterPro" id="IPR002579">
    <property type="entry name" value="Met_Sox_Rdtase_MsrB_dom"/>
</dbReference>
<comment type="catalytic activity">
    <reaction evidence="4 7">
        <text>L-methionyl-[protein] + [thioredoxin]-disulfide + H2O = L-methionyl-(S)-S-oxide-[protein] + [thioredoxin]-dithiol</text>
        <dbReference type="Rhea" id="RHEA:14217"/>
        <dbReference type="Rhea" id="RHEA-COMP:10698"/>
        <dbReference type="Rhea" id="RHEA-COMP:10700"/>
        <dbReference type="Rhea" id="RHEA-COMP:12313"/>
        <dbReference type="Rhea" id="RHEA-COMP:12315"/>
        <dbReference type="ChEBI" id="CHEBI:15377"/>
        <dbReference type="ChEBI" id="CHEBI:16044"/>
        <dbReference type="ChEBI" id="CHEBI:29950"/>
        <dbReference type="ChEBI" id="CHEBI:44120"/>
        <dbReference type="ChEBI" id="CHEBI:50058"/>
        <dbReference type="EC" id="1.8.4.11"/>
    </reaction>
</comment>
<evidence type="ECO:0000313" key="10">
    <source>
        <dbReference type="EMBL" id="MED5016348.1"/>
    </source>
</evidence>
<evidence type="ECO:0000256" key="8">
    <source>
        <dbReference type="SAM" id="MobiDB-lite"/>
    </source>
</evidence>
<feature type="compositionally biased region" description="Basic residues" evidence="8">
    <location>
        <begin position="322"/>
        <end position="332"/>
    </location>
</feature>
<dbReference type="Gene3D" id="2.170.150.20">
    <property type="entry name" value="Peptide methionine sulfoxide reductase"/>
    <property type="match status" value="1"/>
</dbReference>
<dbReference type="EMBL" id="JARTLD010000008">
    <property type="protein sequence ID" value="MED5016348.1"/>
    <property type="molecule type" value="Genomic_DNA"/>
</dbReference>
<protein>
    <recommendedName>
        <fullName evidence="7">Peptide methionine sulfoxide reductase MsrA</fullName>
        <shortName evidence="7">Protein-methionine-S-oxide reductase</shortName>
        <ecNumber evidence="7">1.8.4.11</ecNumber>
    </recommendedName>
    <alternativeName>
        <fullName evidence="7">Peptide-methionine (S)-S-oxide reductase</fullName>
        <shortName evidence="7">Peptide Met(O) reductase</shortName>
    </alternativeName>
</protein>
<evidence type="ECO:0000256" key="7">
    <source>
        <dbReference type="HAMAP-Rule" id="MF_01401"/>
    </source>
</evidence>
<name>A0ABU6PNA2_9BACL</name>
<comment type="function">
    <text evidence="7">Has an important function as a repair enzyme for proteins that have been inactivated by oxidation. Catalyzes the reversible oxidation-reduction of methionine sulfoxide in proteins to methionine.</text>
</comment>
<accession>A0ABU6PNA2</accession>
<sequence>MDKECRHTELATFAGGCFWCMVKPFDELPGIRSIVSGYTGGRTENPTYEEVGTETTGHLEAVQITFEPGVFPYARLLELYWQLIDPTDAGGQFMDRGTSYGTAIFVHSAGQREQAEASKRALQASGRFKRKIVTEIRYAGPFYPAEAVHQHYYKTHRYRYNQYYEGSGRTGFFERHWHSEKDKEALRRRLSSLQYEVTQNGTDEPPYNNAYWNNARDGIYVDILSGDPLFSSRDRFDAGTGMLAFTKPIHEGFIERRADLRSGKARTALYGRLSGAYLGHVFHDGPKPGVLHYQVNSAAVRFVPKEKVANSESTSTNAAGRGQKHVHKRFGR</sequence>